<dbReference type="EMBL" id="NHRY01000186">
    <property type="protein sequence ID" value="PPQ31654.1"/>
    <property type="molecule type" value="Genomic_DNA"/>
</dbReference>
<evidence type="ECO:0000313" key="9">
    <source>
        <dbReference type="Proteomes" id="UP000239724"/>
    </source>
</evidence>
<evidence type="ECO:0000256" key="4">
    <source>
        <dbReference type="ARBA" id="ARBA00022827"/>
    </source>
</evidence>
<dbReference type="Pfam" id="PF07992">
    <property type="entry name" value="Pyr_redox_2"/>
    <property type="match status" value="1"/>
</dbReference>
<dbReference type="GO" id="GO:0071949">
    <property type="term" value="F:FAD binding"/>
    <property type="evidence" value="ECO:0007669"/>
    <property type="project" value="TreeGrafter"/>
</dbReference>
<dbReference type="GO" id="GO:0070224">
    <property type="term" value="F:sulfide:quinone oxidoreductase activity"/>
    <property type="evidence" value="ECO:0007669"/>
    <property type="project" value="TreeGrafter"/>
</dbReference>
<dbReference type="InterPro" id="IPR015904">
    <property type="entry name" value="Sulphide_quinone_reductase"/>
</dbReference>
<dbReference type="AlphaFoldDB" id="A0A2S6NAN6"/>
<dbReference type="GO" id="GO:0070221">
    <property type="term" value="P:sulfide oxidation, using sulfide:quinone oxidoreductase"/>
    <property type="evidence" value="ECO:0007669"/>
    <property type="project" value="TreeGrafter"/>
</dbReference>
<evidence type="ECO:0000259" key="7">
    <source>
        <dbReference type="Pfam" id="PF07992"/>
    </source>
</evidence>
<dbReference type="InterPro" id="IPR036188">
    <property type="entry name" value="FAD/NAD-bd_sf"/>
</dbReference>
<keyword evidence="5" id="KW-0809">Transit peptide</keyword>
<dbReference type="InterPro" id="IPR023753">
    <property type="entry name" value="FAD/NAD-binding_dom"/>
</dbReference>
<dbReference type="SUPFAM" id="SSF51905">
    <property type="entry name" value="FAD/NAD(P)-binding domain"/>
    <property type="match status" value="2"/>
</dbReference>
<evidence type="ECO:0000256" key="2">
    <source>
        <dbReference type="ARBA" id="ARBA00022630"/>
    </source>
</evidence>
<evidence type="ECO:0000256" key="1">
    <source>
        <dbReference type="ARBA" id="ARBA00001974"/>
    </source>
</evidence>
<dbReference type="PANTHER" id="PTHR10632:SF2">
    <property type="entry name" value="SULFIDE:QUINONE OXIDOREDUCTASE, MITOCHONDRIAL"/>
    <property type="match status" value="1"/>
</dbReference>
<protein>
    <submittedName>
        <fullName evidence="8">Pyridine nucleotide-disulfide oxidoreductase</fullName>
    </submittedName>
</protein>
<dbReference type="FunFam" id="3.50.50.60:FF:000034">
    <property type="entry name" value="sulfide:quinone oxidoreductase, mitochondrial"/>
    <property type="match status" value="1"/>
</dbReference>
<dbReference type="GO" id="GO:0048038">
    <property type="term" value="F:quinone binding"/>
    <property type="evidence" value="ECO:0007669"/>
    <property type="project" value="UniProtKB-KW"/>
</dbReference>
<keyword evidence="4" id="KW-0274">FAD</keyword>
<dbReference type="PANTHER" id="PTHR10632">
    <property type="entry name" value="SULFIDE:QUINONE OXIDOREDUCTASE"/>
    <property type="match status" value="1"/>
</dbReference>
<dbReference type="Gene3D" id="3.50.50.60">
    <property type="entry name" value="FAD/NAD(P)-binding domain"/>
    <property type="match status" value="2"/>
</dbReference>
<organism evidence="8 9">
    <name type="scientific">Rhodopila globiformis</name>
    <name type="common">Rhodopseudomonas globiformis</name>
    <dbReference type="NCBI Taxonomy" id="1071"/>
    <lineage>
        <taxon>Bacteria</taxon>
        <taxon>Pseudomonadati</taxon>
        <taxon>Pseudomonadota</taxon>
        <taxon>Alphaproteobacteria</taxon>
        <taxon>Acetobacterales</taxon>
        <taxon>Acetobacteraceae</taxon>
        <taxon>Rhodopila</taxon>
    </lineage>
</organism>
<accession>A0A2S6NAN6</accession>
<comment type="cofactor">
    <cofactor evidence="1">
        <name>FAD</name>
        <dbReference type="ChEBI" id="CHEBI:57692"/>
    </cofactor>
</comment>
<proteinExistence type="predicted"/>
<evidence type="ECO:0000256" key="5">
    <source>
        <dbReference type="ARBA" id="ARBA00022946"/>
    </source>
</evidence>
<name>A0A2S6NAN6_RHOGL</name>
<evidence type="ECO:0000256" key="6">
    <source>
        <dbReference type="ARBA" id="ARBA00023002"/>
    </source>
</evidence>
<evidence type="ECO:0000256" key="3">
    <source>
        <dbReference type="ARBA" id="ARBA00022719"/>
    </source>
</evidence>
<comment type="caution">
    <text evidence="8">The sequence shown here is derived from an EMBL/GenBank/DDBJ whole genome shotgun (WGS) entry which is preliminary data.</text>
</comment>
<keyword evidence="2" id="KW-0285">Flavoprotein</keyword>
<feature type="domain" description="FAD/NAD(P)-binding" evidence="7">
    <location>
        <begin position="18"/>
        <end position="120"/>
    </location>
</feature>
<dbReference type="Proteomes" id="UP000239724">
    <property type="component" value="Unassembled WGS sequence"/>
</dbReference>
<reference evidence="8 9" key="1">
    <citation type="journal article" date="2018" name="Arch. Microbiol.">
        <title>New insights into the metabolic potential of the phototrophic purple bacterium Rhodopila globiformis DSM 161(T) from its draft genome sequence and evidence for a vanadium-dependent nitrogenase.</title>
        <authorList>
            <person name="Imhoff J.F."/>
            <person name="Rahn T."/>
            <person name="Kunzel S."/>
            <person name="Neulinger S.C."/>
        </authorList>
    </citation>
    <scope>NUCLEOTIDE SEQUENCE [LARGE SCALE GENOMIC DNA]</scope>
    <source>
        <strain evidence="8 9">DSM 161</strain>
    </source>
</reference>
<keyword evidence="3" id="KW-0874">Quinone</keyword>
<sequence>MPGSPDEHAAAPFAERHAVLIVGGGAAGITVAAELRRHRPGLSVAIVEPSDTHSYQAGWTLVGGGVFTLKQTQRPEQSLIPSGVTWIRQAAASFQPEENAVTLGDGRRIGYQMLVVCPGLQLDWDRVEGLPETLGRNGVCSNYSASSVEYTWHCINTFRGGSALFTQPPMPIKCAGAPQKIMYLAADRLRQRGLLANSGIAFCLAGDTLFSVPFFVPPLQRTVDQYGIGVHYRHELKAVDGPARTALFTARGPDGEAKEVALPFDMIHVTPPQSPPGFVRRSPLAAATGWVDVDPSTLRHTKFSNVFSLGDACSAPNAKTAAAVRLQAPVVTHNLLAALDSQPLPASYDGYGSCPLTVALGKTVLAEFAYGGKVTPTFPLDPRVPRRSAWLLKTKFLPFLYWNIMLKGSEFDIRHRERQFA</sequence>
<keyword evidence="6" id="KW-0560">Oxidoreductase</keyword>
<keyword evidence="9" id="KW-1185">Reference proteome</keyword>
<gene>
    <name evidence="8" type="ORF">CCS01_17015</name>
</gene>
<evidence type="ECO:0000313" key="8">
    <source>
        <dbReference type="EMBL" id="PPQ31654.1"/>
    </source>
</evidence>